<dbReference type="RefSeq" id="XP_004346216.1">
    <property type="nucleotide sequence ID" value="XM_004346166.2"/>
</dbReference>
<dbReference type="EMBL" id="KE346368">
    <property type="protein sequence ID" value="KJE95013.1"/>
    <property type="molecule type" value="Genomic_DNA"/>
</dbReference>
<feature type="compositionally biased region" description="Low complexity" evidence="1">
    <location>
        <begin position="678"/>
        <end position="713"/>
    </location>
</feature>
<proteinExistence type="predicted"/>
<sequence>MLAAGCLRRTSAAVAGRSRLPLPHGASQQPRVALPRSLSTLCVATQQGSRHRHSHRLHQDGVASAGAGRIAAAAMLQPAKPLPLTRQALRAMSSSSSSSSSQETTTTTANSITTAAPTAATAGHAVFTLAPTQTAAAPVAAPVAAAAVAATPIEVVESVEPDAADSSPKPADIVVEVEESLPTASNEVAPTASVSKAEPHPGSPIHAFALPKPAETVSEAHPGSPIHAFALPKPAEIVSKAIVSEAHPGSPIHAFALSKPAEAVSEAIVSEAHPLTTPVAAEAAHPGSPIHAFVAHDTPASKASAESAEASSGETSLEQDKPDTASTKSHVRAARGSTAVPVKQALVTVLANSLVGLQDGVLPTTLLKRVSYNNPDQTDAALKVVQQVDALVEARLEKNREEVKIENKLREEAAARAAAASTSTTVPTAPASSPTPSAGPISISVGKFAASQSSQPAAAAAAAAASTSSTGPHLVTPGMVQPRRFTEPSSVYSRIAGSLDIDSNDMPWNLPGIVSALDAHPAGDARVPHRGGVVLHQSPPSVNSGPGFALTSSHSATPTAVSSLSGATFHVQHQYIITNGMLPAAPTATAGSPAGDAPTPSIAALSAQLKLMEGMLQEMTAMVHALKVGANPASNQASTNQYSRPASTLSTAPSSASASSWSAPNRVRRITIGRNQKPSFAPASESPAASAAPAVAVETPNASSTPSSSKDSK</sequence>
<feature type="region of interest" description="Disordered" evidence="1">
    <location>
        <begin position="416"/>
        <end position="438"/>
    </location>
</feature>
<evidence type="ECO:0000256" key="1">
    <source>
        <dbReference type="SAM" id="MobiDB-lite"/>
    </source>
</evidence>
<organism evidence="2 3">
    <name type="scientific">Capsaspora owczarzaki (strain ATCC 30864)</name>
    <dbReference type="NCBI Taxonomy" id="595528"/>
    <lineage>
        <taxon>Eukaryota</taxon>
        <taxon>Filasterea</taxon>
        <taxon>Capsaspora</taxon>
    </lineage>
</organism>
<evidence type="ECO:0000313" key="3">
    <source>
        <dbReference type="Proteomes" id="UP000008743"/>
    </source>
</evidence>
<dbReference type="InParanoid" id="A0A0D2WTL3"/>
<protein>
    <submittedName>
        <fullName evidence="2">Uncharacterized protein</fullName>
    </submittedName>
</protein>
<feature type="compositionally biased region" description="Polar residues" evidence="1">
    <location>
        <begin position="182"/>
        <end position="194"/>
    </location>
</feature>
<accession>A0A0D2WTL3</accession>
<evidence type="ECO:0000313" key="2">
    <source>
        <dbReference type="EMBL" id="KJE95013.1"/>
    </source>
</evidence>
<feature type="region of interest" description="Disordered" evidence="1">
    <location>
        <begin position="88"/>
        <end position="110"/>
    </location>
</feature>
<keyword evidence="3" id="KW-1185">Reference proteome</keyword>
<dbReference type="AlphaFoldDB" id="A0A0D2WTL3"/>
<dbReference type="Proteomes" id="UP000008743">
    <property type="component" value="Unassembled WGS sequence"/>
</dbReference>
<feature type="compositionally biased region" description="Low complexity" evidence="1">
    <location>
        <begin position="643"/>
        <end position="664"/>
    </location>
</feature>
<feature type="region of interest" description="Disordered" evidence="1">
    <location>
        <begin position="297"/>
        <end position="332"/>
    </location>
</feature>
<gene>
    <name evidence="2" type="ORF">CAOG_005543</name>
</gene>
<feature type="region of interest" description="Disordered" evidence="1">
    <location>
        <begin position="633"/>
        <end position="713"/>
    </location>
</feature>
<feature type="compositionally biased region" description="Low complexity" evidence="1">
    <location>
        <begin position="300"/>
        <end position="312"/>
    </location>
</feature>
<feature type="compositionally biased region" description="Polar residues" evidence="1">
    <location>
        <begin position="633"/>
        <end position="642"/>
    </location>
</feature>
<reference evidence="3" key="1">
    <citation type="submission" date="2011-02" db="EMBL/GenBank/DDBJ databases">
        <title>The Genome Sequence of Capsaspora owczarzaki ATCC 30864.</title>
        <authorList>
            <person name="Russ C."/>
            <person name="Cuomo C."/>
            <person name="Burger G."/>
            <person name="Gray M.W."/>
            <person name="Holland P.W.H."/>
            <person name="King N."/>
            <person name="Lang F.B.F."/>
            <person name="Roger A.J."/>
            <person name="Ruiz-Trillo I."/>
            <person name="Young S.K."/>
            <person name="Zeng Q."/>
            <person name="Gargeya S."/>
            <person name="Alvarado L."/>
            <person name="Berlin A."/>
            <person name="Chapman S.B."/>
            <person name="Chen Z."/>
            <person name="Freedman E."/>
            <person name="Gellesch M."/>
            <person name="Goldberg J."/>
            <person name="Griggs A."/>
            <person name="Gujja S."/>
            <person name="Heilman E."/>
            <person name="Heiman D."/>
            <person name="Howarth C."/>
            <person name="Mehta T."/>
            <person name="Neiman D."/>
            <person name="Pearson M."/>
            <person name="Roberts A."/>
            <person name="Saif S."/>
            <person name="Shea T."/>
            <person name="Shenoy N."/>
            <person name="Sisk P."/>
            <person name="Stolte C."/>
            <person name="Sykes S."/>
            <person name="White J."/>
            <person name="Yandava C."/>
            <person name="Haas B."/>
            <person name="Nusbaum C."/>
            <person name="Birren B."/>
        </authorList>
    </citation>
    <scope>NUCLEOTIDE SEQUENCE</scope>
    <source>
        <strain evidence="3">ATCC 30864</strain>
    </source>
</reference>
<name>A0A0D2WTL3_CAPO3</name>
<feature type="region of interest" description="Disordered" evidence="1">
    <location>
        <begin position="181"/>
        <end position="208"/>
    </location>
</feature>